<dbReference type="AlphaFoldDB" id="A0A382QLI3"/>
<sequence>VIKRFSPNDFLDEDDPQFTPVKEDLLDFPRATGAPPPAPMKSRPRRQESCDCNHGQARNSDRHPLGTDHEATPQNPQATERVDSTENPRATGCGAGRITEAGLGRCLAESKRHDVAADSERQDVAQFINHLKRGLLSDTIVHRETIPPRPEKRVIDITHLGPRVERILEAAGIERLWSHQKEGIRLLQEGRNVVVATPTSSGKTLIYNTAVLDDLMEHPSGCAIYIFPLKALEQD</sequence>
<dbReference type="PANTHER" id="PTHR47957:SF3">
    <property type="entry name" value="ATP-DEPENDENT HELICASE HRQ1"/>
    <property type="match status" value="1"/>
</dbReference>
<dbReference type="GO" id="GO:0005524">
    <property type="term" value="F:ATP binding"/>
    <property type="evidence" value="ECO:0007669"/>
    <property type="project" value="InterPro"/>
</dbReference>
<name>A0A382QLI3_9ZZZZ</name>
<reference evidence="3" key="1">
    <citation type="submission" date="2018-05" db="EMBL/GenBank/DDBJ databases">
        <authorList>
            <person name="Lanie J.A."/>
            <person name="Ng W.-L."/>
            <person name="Kazmierczak K.M."/>
            <person name="Andrzejewski T.M."/>
            <person name="Davidsen T.M."/>
            <person name="Wayne K.J."/>
            <person name="Tettelin H."/>
            <person name="Glass J.I."/>
            <person name="Rusch D."/>
            <person name="Podicherti R."/>
            <person name="Tsui H.-C.T."/>
            <person name="Winkler M.E."/>
        </authorList>
    </citation>
    <scope>NUCLEOTIDE SEQUENCE</scope>
</reference>
<evidence type="ECO:0000313" key="3">
    <source>
        <dbReference type="EMBL" id="SVC85582.1"/>
    </source>
</evidence>
<dbReference type="GO" id="GO:0036297">
    <property type="term" value="P:interstrand cross-link repair"/>
    <property type="evidence" value="ECO:0007669"/>
    <property type="project" value="TreeGrafter"/>
</dbReference>
<feature type="region of interest" description="Disordered" evidence="1">
    <location>
        <begin position="1"/>
        <end position="96"/>
    </location>
</feature>
<feature type="compositionally biased region" description="Basic and acidic residues" evidence="1">
    <location>
        <begin position="59"/>
        <end position="71"/>
    </location>
</feature>
<dbReference type="GO" id="GO:0006289">
    <property type="term" value="P:nucleotide-excision repair"/>
    <property type="evidence" value="ECO:0007669"/>
    <property type="project" value="TreeGrafter"/>
</dbReference>
<dbReference type="InterPro" id="IPR027417">
    <property type="entry name" value="P-loop_NTPase"/>
</dbReference>
<feature type="non-terminal residue" evidence="3">
    <location>
        <position position="1"/>
    </location>
</feature>
<organism evidence="3">
    <name type="scientific">marine metagenome</name>
    <dbReference type="NCBI Taxonomy" id="408172"/>
    <lineage>
        <taxon>unclassified sequences</taxon>
        <taxon>metagenomes</taxon>
        <taxon>ecological metagenomes</taxon>
    </lineage>
</organism>
<dbReference type="Gene3D" id="3.40.50.300">
    <property type="entry name" value="P-loop containing nucleotide triphosphate hydrolases"/>
    <property type="match status" value="1"/>
</dbReference>
<feature type="domain" description="DEAD/DEAH-box helicase" evidence="2">
    <location>
        <begin position="178"/>
        <end position="234"/>
    </location>
</feature>
<dbReference type="GO" id="GO:0043138">
    <property type="term" value="F:3'-5' DNA helicase activity"/>
    <property type="evidence" value="ECO:0007669"/>
    <property type="project" value="TreeGrafter"/>
</dbReference>
<feature type="non-terminal residue" evidence="3">
    <location>
        <position position="235"/>
    </location>
</feature>
<dbReference type="Pfam" id="PF00270">
    <property type="entry name" value="DEAD"/>
    <property type="match status" value="1"/>
</dbReference>
<protein>
    <recommendedName>
        <fullName evidence="2">DEAD/DEAH-box helicase domain-containing protein</fullName>
    </recommendedName>
</protein>
<gene>
    <name evidence="3" type="ORF">METZ01_LOCUS338436</name>
</gene>
<evidence type="ECO:0000256" key="1">
    <source>
        <dbReference type="SAM" id="MobiDB-lite"/>
    </source>
</evidence>
<evidence type="ECO:0000259" key="2">
    <source>
        <dbReference type="Pfam" id="PF00270"/>
    </source>
</evidence>
<dbReference type="PANTHER" id="PTHR47957">
    <property type="entry name" value="ATP-DEPENDENT HELICASE HRQ1"/>
    <property type="match status" value="1"/>
</dbReference>
<dbReference type="GO" id="GO:0003676">
    <property type="term" value="F:nucleic acid binding"/>
    <property type="evidence" value="ECO:0007669"/>
    <property type="project" value="InterPro"/>
</dbReference>
<dbReference type="GO" id="GO:0005634">
    <property type="term" value="C:nucleus"/>
    <property type="evidence" value="ECO:0007669"/>
    <property type="project" value="TreeGrafter"/>
</dbReference>
<accession>A0A382QLI3</accession>
<dbReference type="SUPFAM" id="SSF52540">
    <property type="entry name" value="P-loop containing nucleoside triphosphate hydrolases"/>
    <property type="match status" value="1"/>
</dbReference>
<dbReference type="EMBL" id="UINC01114926">
    <property type="protein sequence ID" value="SVC85582.1"/>
    <property type="molecule type" value="Genomic_DNA"/>
</dbReference>
<dbReference type="InterPro" id="IPR011545">
    <property type="entry name" value="DEAD/DEAH_box_helicase_dom"/>
</dbReference>
<proteinExistence type="predicted"/>